<dbReference type="InterPro" id="IPR012846">
    <property type="entry name" value="Acetolactate_synth_lsu"/>
</dbReference>
<dbReference type="EMBL" id="CP123443">
    <property type="protein sequence ID" value="WGK69671.1"/>
    <property type="molecule type" value="Genomic_DNA"/>
</dbReference>
<dbReference type="GO" id="GO:0003984">
    <property type="term" value="F:acetolactate synthase activity"/>
    <property type="evidence" value="ECO:0007669"/>
    <property type="project" value="UniProtKB-EC"/>
</dbReference>
<evidence type="ECO:0000313" key="16">
    <source>
        <dbReference type="Proteomes" id="UP001228690"/>
    </source>
</evidence>
<comment type="cofactor">
    <cofactor evidence="11">
        <name>thiamine diphosphate</name>
        <dbReference type="ChEBI" id="CHEBI:58937"/>
    </cofactor>
    <text evidence="11">Binds 1 thiamine pyrophosphate per subunit.</text>
</comment>
<evidence type="ECO:0000256" key="6">
    <source>
        <dbReference type="ARBA" id="ARBA00022679"/>
    </source>
</evidence>
<comment type="pathway">
    <text evidence="2 11">Amino-acid biosynthesis; L-valine biosynthesis; L-valine from pyruvate: step 1/4.</text>
</comment>
<sequence length="564" mass="61044">MDASKELKSGAELLVEQLKNEGVKYIFGLPGGATIPIFDALHSSELQFVLVRHEQGATHMADGFARVTGKPGVVLATSGPGATNCITGIYTAMMDSVPMVVLTGQVATGGLGLDSFQEADMMGMTMPIVKHSYLVKDVRDLQNIVHEAFFLANTGRPGPVLIDIPKDISAKISDSYPLREPRLPGYSLHVDPDPAAVAQAADMINTSYRPVFLVGHGAILAEAEAEVAAIVRKTGIPVINTLLGKGCFPETDPLNLGIPGMHGTAYANKALAEADLIISIGSRWDDRITSDPKRFAPSSRKIHFDIDVAEFDKVIKADCAVSGNAGAGLRLLLDKLEERDRSAWLKQIEKWRREFPLRYRKEGSLKAQHILEILQRLTDGNVIMTTDVGQHQMWAAQFYLARSGRNWLTSGGAGTMGYGLPSAIGAQLAQPDQTVFSIVGDGGFQMTLCELATAVQLKLPIKVIVMNNGYLGMVRQWQELFYDERLSGVRLDGNPDFAKLGEAYGCKAFRLKRSADIKRVLNAAMAYNDGPVVIDAVIQAEENVFPMVPAGVPLEGMILDKPAG</sequence>
<dbReference type="Gene3D" id="3.40.50.1220">
    <property type="entry name" value="TPP-binding domain"/>
    <property type="match status" value="1"/>
</dbReference>
<dbReference type="PANTHER" id="PTHR18968">
    <property type="entry name" value="THIAMINE PYROPHOSPHATE ENZYMES"/>
    <property type="match status" value="1"/>
</dbReference>
<dbReference type="InterPro" id="IPR039368">
    <property type="entry name" value="AHAS_TPP"/>
</dbReference>
<evidence type="ECO:0000256" key="8">
    <source>
        <dbReference type="ARBA" id="ARBA00022842"/>
    </source>
</evidence>
<evidence type="ECO:0000256" key="11">
    <source>
        <dbReference type="RuleBase" id="RU003591"/>
    </source>
</evidence>
<dbReference type="RefSeq" id="WP_326927857.1">
    <property type="nucleotide sequence ID" value="NZ_CP123443.1"/>
</dbReference>
<comment type="similarity">
    <text evidence="3 11">Belongs to the TPP enzyme family.</text>
</comment>
<dbReference type="CDD" id="cd07035">
    <property type="entry name" value="TPP_PYR_POX_like"/>
    <property type="match status" value="1"/>
</dbReference>
<dbReference type="Gene3D" id="3.40.50.970">
    <property type="match status" value="2"/>
</dbReference>
<dbReference type="InterPro" id="IPR012001">
    <property type="entry name" value="Thiamin_PyroP_enz_TPP-bd_dom"/>
</dbReference>
<keyword evidence="7 11" id="KW-0479">Metal-binding</keyword>
<dbReference type="Pfam" id="PF02776">
    <property type="entry name" value="TPP_enzyme_N"/>
    <property type="match status" value="1"/>
</dbReference>
<feature type="domain" description="Thiamine pyrophosphate enzyme central" evidence="12">
    <location>
        <begin position="197"/>
        <end position="330"/>
    </location>
</feature>
<accession>A0ABY8MIM7</accession>
<keyword evidence="5 11" id="KW-0028">Amino-acid biosynthesis</keyword>
<feature type="domain" description="Thiamine pyrophosphate enzyme TPP-binding" evidence="13">
    <location>
        <begin position="387"/>
        <end position="535"/>
    </location>
</feature>
<comment type="catalytic activity">
    <reaction evidence="11">
        <text>2 pyruvate + H(+) = (2S)-2-acetolactate + CO2</text>
        <dbReference type="Rhea" id="RHEA:25249"/>
        <dbReference type="ChEBI" id="CHEBI:15361"/>
        <dbReference type="ChEBI" id="CHEBI:15378"/>
        <dbReference type="ChEBI" id="CHEBI:16526"/>
        <dbReference type="ChEBI" id="CHEBI:58476"/>
        <dbReference type="EC" id="2.2.1.6"/>
    </reaction>
</comment>
<keyword evidence="9 11" id="KW-0786">Thiamine pyrophosphate</keyword>
<evidence type="ECO:0000256" key="9">
    <source>
        <dbReference type="ARBA" id="ARBA00023052"/>
    </source>
</evidence>
<evidence type="ECO:0000256" key="2">
    <source>
        <dbReference type="ARBA" id="ARBA00005025"/>
    </source>
</evidence>
<dbReference type="InterPro" id="IPR011766">
    <property type="entry name" value="TPP_enzyme_TPP-bd"/>
</dbReference>
<evidence type="ECO:0000256" key="1">
    <source>
        <dbReference type="ARBA" id="ARBA00004974"/>
    </source>
</evidence>
<evidence type="ECO:0000256" key="5">
    <source>
        <dbReference type="ARBA" id="ARBA00022605"/>
    </source>
</evidence>
<dbReference type="InterPro" id="IPR045229">
    <property type="entry name" value="TPP_enz"/>
</dbReference>
<dbReference type="Pfam" id="PF00205">
    <property type="entry name" value="TPP_enzyme_M"/>
    <property type="match status" value="1"/>
</dbReference>
<organism evidence="15 16">
    <name type="scientific">Candidatus Haliotispira prima</name>
    <dbReference type="NCBI Taxonomy" id="3034016"/>
    <lineage>
        <taxon>Bacteria</taxon>
        <taxon>Pseudomonadati</taxon>
        <taxon>Spirochaetota</taxon>
        <taxon>Spirochaetia</taxon>
        <taxon>Spirochaetales</taxon>
        <taxon>Spirochaetaceae</taxon>
        <taxon>Candidatus Haliotispira</taxon>
    </lineage>
</organism>
<keyword evidence="8 11" id="KW-0460">Magnesium</keyword>
<dbReference type="CDD" id="cd02015">
    <property type="entry name" value="TPP_AHAS"/>
    <property type="match status" value="1"/>
</dbReference>
<keyword evidence="16" id="KW-1185">Reference proteome</keyword>
<reference evidence="15 16" key="1">
    <citation type="submission" date="2023-04" db="EMBL/GenBank/DDBJ databases">
        <title>Spirochaete genome identified in red abalone sample constitutes a novel genus.</title>
        <authorList>
            <person name="Sharma S.P."/>
            <person name="Purcell C.M."/>
            <person name="Hyde J.R."/>
            <person name="Severin A.J."/>
        </authorList>
    </citation>
    <scope>NUCLEOTIDE SEQUENCE [LARGE SCALE GENOMIC DNA]</scope>
    <source>
        <strain evidence="15 16">SP-2023</strain>
    </source>
</reference>
<gene>
    <name evidence="15" type="primary">ilvB</name>
    <name evidence="15" type="ORF">P0082_02065</name>
</gene>
<dbReference type="SUPFAM" id="SSF52467">
    <property type="entry name" value="DHS-like NAD/FAD-binding domain"/>
    <property type="match status" value="1"/>
</dbReference>
<evidence type="ECO:0000259" key="14">
    <source>
        <dbReference type="Pfam" id="PF02776"/>
    </source>
</evidence>
<evidence type="ECO:0000259" key="12">
    <source>
        <dbReference type="Pfam" id="PF00205"/>
    </source>
</evidence>
<evidence type="ECO:0000256" key="3">
    <source>
        <dbReference type="ARBA" id="ARBA00007812"/>
    </source>
</evidence>
<evidence type="ECO:0000256" key="10">
    <source>
        <dbReference type="ARBA" id="ARBA00023304"/>
    </source>
</evidence>
<name>A0ABY8MIM7_9SPIO</name>
<comment type="cofactor">
    <cofactor evidence="11">
        <name>Mg(2+)</name>
        <dbReference type="ChEBI" id="CHEBI:18420"/>
    </cofactor>
    <text evidence="11">Binds 1 Mg(2+) ion per subunit.</text>
</comment>
<dbReference type="PANTHER" id="PTHR18968:SF13">
    <property type="entry name" value="ACETOLACTATE SYNTHASE CATALYTIC SUBUNIT, MITOCHONDRIAL"/>
    <property type="match status" value="1"/>
</dbReference>
<evidence type="ECO:0000313" key="15">
    <source>
        <dbReference type="EMBL" id="WGK69671.1"/>
    </source>
</evidence>
<comment type="pathway">
    <text evidence="1 11">Amino-acid biosynthesis; L-isoleucine biosynthesis; L-isoleucine from 2-oxobutanoate: step 1/4.</text>
</comment>
<keyword evidence="6 11" id="KW-0808">Transferase</keyword>
<evidence type="ECO:0000259" key="13">
    <source>
        <dbReference type="Pfam" id="PF02775"/>
    </source>
</evidence>
<protein>
    <recommendedName>
        <fullName evidence="4 11">Acetolactate synthase</fullName>
        <ecNumber evidence="4 11">2.2.1.6</ecNumber>
    </recommendedName>
</protein>
<dbReference type="InterPro" id="IPR029035">
    <property type="entry name" value="DHS-like_NAD/FAD-binding_dom"/>
</dbReference>
<dbReference type="EC" id="2.2.1.6" evidence="4 11"/>
<dbReference type="InterPro" id="IPR000399">
    <property type="entry name" value="TPP-bd_CS"/>
</dbReference>
<evidence type="ECO:0000256" key="4">
    <source>
        <dbReference type="ARBA" id="ARBA00013145"/>
    </source>
</evidence>
<dbReference type="Pfam" id="PF02775">
    <property type="entry name" value="TPP_enzyme_C"/>
    <property type="match status" value="1"/>
</dbReference>
<dbReference type="NCBIfam" id="TIGR00118">
    <property type="entry name" value="acolac_lg"/>
    <property type="match status" value="1"/>
</dbReference>
<proteinExistence type="inferred from homology"/>
<evidence type="ECO:0000256" key="7">
    <source>
        <dbReference type="ARBA" id="ARBA00022723"/>
    </source>
</evidence>
<dbReference type="SUPFAM" id="SSF52518">
    <property type="entry name" value="Thiamin diphosphate-binding fold (THDP-binding)"/>
    <property type="match status" value="2"/>
</dbReference>
<feature type="domain" description="Thiamine pyrophosphate enzyme N-terminal TPP-binding" evidence="14">
    <location>
        <begin position="9"/>
        <end position="123"/>
    </location>
</feature>
<dbReference type="InterPro" id="IPR012000">
    <property type="entry name" value="Thiamin_PyroP_enz_cen_dom"/>
</dbReference>
<dbReference type="PROSITE" id="PS00187">
    <property type="entry name" value="TPP_ENZYMES"/>
    <property type="match status" value="1"/>
</dbReference>
<keyword evidence="10 11" id="KW-0100">Branched-chain amino acid biosynthesis</keyword>
<dbReference type="InterPro" id="IPR029061">
    <property type="entry name" value="THDP-binding"/>
</dbReference>
<dbReference type="Proteomes" id="UP001228690">
    <property type="component" value="Chromosome"/>
</dbReference>